<evidence type="ECO:0000313" key="2">
    <source>
        <dbReference type="Proteomes" id="UP000265703"/>
    </source>
</evidence>
<dbReference type="OrthoDB" id="2332951at2759"/>
<sequence>MTSRKPARNIKPIIYYNYSFHYVEDNPGEADQFALFKVYNLNRSFGELHKEIISTIGDDDDITVTLIDDSVKSDSTSESSMDGSFIALGASAKIKISFKSQKHRDVIEQLRSSQAIKDLTQNGFADWVPLDSKSYINIERNSKCEKSGSVLNSTKLRSFDDDIDQNLLEITIDDIFQDEIEEALEKLFPGPINTINREVHDVVMKVVVFEILYTFDEEIGRLFVEILNSLIEDRKIVGKSDEIPAFNSLVVRLFTVIRNLMYLNELYGEFKIPSWIPFITQPKLREIRDKIPASHVYEETSLLDIVEFTDLDDPLKKIHTLIRQLQGDVEAVQRKLNDATGRWKTPKQASNILFYGSIASVVIVPTAYYFNNRTANTVLSNRLKISIGCLLSFVLGIWSKKSHHDFNNAISFARRVEPLLNSTKHNVELLEQWLDRITLDGESKISLNEEYKGRRAILKQLFHKFVIVNSLIRNSFNIAA</sequence>
<comment type="caution">
    <text evidence="1">The sequence shown here is derived from an EMBL/GenBank/DDBJ whole genome shotgun (WGS) entry which is preliminary data.</text>
</comment>
<dbReference type="EMBL" id="QKYT01000703">
    <property type="protein sequence ID" value="RIA82120.1"/>
    <property type="molecule type" value="Genomic_DNA"/>
</dbReference>
<keyword evidence="2" id="KW-1185">Reference proteome</keyword>
<proteinExistence type="predicted"/>
<organism evidence="1 2">
    <name type="scientific">Glomus cerebriforme</name>
    <dbReference type="NCBI Taxonomy" id="658196"/>
    <lineage>
        <taxon>Eukaryota</taxon>
        <taxon>Fungi</taxon>
        <taxon>Fungi incertae sedis</taxon>
        <taxon>Mucoromycota</taxon>
        <taxon>Glomeromycotina</taxon>
        <taxon>Glomeromycetes</taxon>
        <taxon>Glomerales</taxon>
        <taxon>Glomeraceae</taxon>
        <taxon>Glomus</taxon>
    </lineage>
</organism>
<gene>
    <name evidence="1" type="ORF">C1645_835866</name>
</gene>
<dbReference type="Proteomes" id="UP000265703">
    <property type="component" value="Unassembled WGS sequence"/>
</dbReference>
<dbReference type="AlphaFoldDB" id="A0A397S6X2"/>
<name>A0A397S6X2_9GLOM</name>
<protein>
    <submittedName>
        <fullName evidence="1">Uncharacterized protein</fullName>
    </submittedName>
</protein>
<accession>A0A397S6X2</accession>
<evidence type="ECO:0000313" key="1">
    <source>
        <dbReference type="EMBL" id="RIA82120.1"/>
    </source>
</evidence>
<reference evidence="1 2" key="1">
    <citation type="submission" date="2018-06" db="EMBL/GenBank/DDBJ databases">
        <title>Comparative genomics reveals the genomic features of Rhizophagus irregularis, R. cerebriforme, R. diaphanum and Gigaspora rosea, and their symbiotic lifestyle signature.</title>
        <authorList>
            <person name="Morin E."/>
            <person name="San Clemente H."/>
            <person name="Chen E.C.H."/>
            <person name="De La Providencia I."/>
            <person name="Hainaut M."/>
            <person name="Kuo A."/>
            <person name="Kohler A."/>
            <person name="Murat C."/>
            <person name="Tang N."/>
            <person name="Roy S."/>
            <person name="Loubradou J."/>
            <person name="Henrissat B."/>
            <person name="Grigoriev I.V."/>
            <person name="Corradi N."/>
            <person name="Roux C."/>
            <person name="Martin F.M."/>
        </authorList>
    </citation>
    <scope>NUCLEOTIDE SEQUENCE [LARGE SCALE GENOMIC DNA]</scope>
    <source>
        <strain evidence="1 2">DAOM 227022</strain>
    </source>
</reference>